<dbReference type="Proteomes" id="UP000032141">
    <property type="component" value="Chromosome C6"/>
</dbReference>
<reference evidence="2 3" key="1">
    <citation type="journal article" date="2014" name="Genome Biol.">
        <title>Transcriptome and methylome profiling reveals relics of genome dominance in the mesopolyploid Brassica oleracea.</title>
        <authorList>
            <person name="Parkin I.A."/>
            <person name="Koh C."/>
            <person name="Tang H."/>
            <person name="Robinson S.J."/>
            <person name="Kagale S."/>
            <person name="Clarke W.E."/>
            <person name="Town C.D."/>
            <person name="Nixon J."/>
            <person name="Krishnakumar V."/>
            <person name="Bidwell S.L."/>
            <person name="Denoeud F."/>
            <person name="Belcram H."/>
            <person name="Links M.G."/>
            <person name="Just J."/>
            <person name="Clarke C."/>
            <person name="Bender T."/>
            <person name="Huebert T."/>
            <person name="Mason A.S."/>
            <person name="Pires J.C."/>
            <person name="Barker G."/>
            <person name="Moore J."/>
            <person name="Walley P.G."/>
            <person name="Manoli S."/>
            <person name="Batley J."/>
            <person name="Edwards D."/>
            <person name="Nelson M.N."/>
            <person name="Wang X."/>
            <person name="Paterson A.H."/>
            <person name="King G."/>
            <person name="Bancroft I."/>
            <person name="Chalhoub B."/>
            <person name="Sharpe A.G."/>
        </authorList>
    </citation>
    <scope>NUCLEOTIDE SEQUENCE</scope>
    <source>
        <strain evidence="2 3">cv. TO1000</strain>
    </source>
</reference>
<dbReference type="Gramene" id="Bo6g099610.1">
    <property type="protein sequence ID" value="Bo6g099610.1"/>
    <property type="gene ID" value="Bo6g099610"/>
</dbReference>
<feature type="compositionally biased region" description="Low complexity" evidence="1">
    <location>
        <begin position="1"/>
        <end position="10"/>
    </location>
</feature>
<dbReference type="OMA" id="DQMQETQ"/>
<evidence type="ECO:0008006" key="4">
    <source>
        <dbReference type="Google" id="ProtNLM"/>
    </source>
</evidence>
<proteinExistence type="predicted"/>
<evidence type="ECO:0000313" key="2">
    <source>
        <dbReference type="EnsemblPlants" id="Bo6g099610.1"/>
    </source>
</evidence>
<dbReference type="AlphaFoldDB" id="A0A0D3CYA5"/>
<feature type="compositionally biased region" description="Low complexity" evidence="1">
    <location>
        <begin position="18"/>
        <end position="31"/>
    </location>
</feature>
<keyword evidence="3" id="KW-1185">Reference proteome</keyword>
<sequence>MSSSRNNSGSRRGRQSCGEARTTTDGGTTREGQYLWKDKNCEVMLELVITELKAEINRKIGYLSKLWNIHGQLVKRTGVAVDPSSGQIDMMETWWSDRIAQVQPALDVDGITMVDQMQETQTAEQIVDLTSDQGCNRSIRSMSSSRRL</sequence>
<organism evidence="2 3">
    <name type="scientific">Brassica oleracea var. oleracea</name>
    <dbReference type="NCBI Taxonomy" id="109376"/>
    <lineage>
        <taxon>Eukaryota</taxon>
        <taxon>Viridiplantae</taxon>
        <taxon>Streptophyta</taxon>
        <taxon>Embryophyta</taxon>
        <taxon>Tracheophyta</taxon>
        <taxon>Spermatophyta</taxon>
        <taxon>Magnoliopsida</taxon>
        <taxon>eudicotyledons</taxon>
        <taxon>Gunneridae</taxon>
        <taxon>Pentapetalae</taxon>
        <taxon>rosids</taxon>
        <taxon>malvids</taxon>
        <taxon>Brassicales</taxon>
        <taxon>Brassicaceae</taxon>
        <taxon>Brassiceae</taxon>
        <taxon>Brassica</taxon>
    </lineage>
</organism>
<dbReference type="EnsemblPlants" id="Bo6g099610.1">
    <property type="protein sequence ID" value="Bo6g099610.1"/>
    <property type="gene ID" value="Bo6g099610"/>
</dbReference>
<accession>A0A0D3CYA5</accession>
<evidence type="ECO:0000313" key="3">
    <source>
        <dbReference type="Proteomes" id="UP000032141"/>
    </source>
</evidence>
<reference evidence="2" key="2">
    <citation type="submission" date="2015-03" db="UniProtKB">
        <authorList>
            <consortium name="EnsemblPlants"/>
        </authorList>
    </citation>
    <scope>IDENTIFICATION</scope>
</reference>
<evidence type="ECO:0000256" key="1">
    <source>
        <dbReference type="SAM" id="MobiDB-lite"/>
    </source>
</evidence>
<feature type="region of interest" description="Disordered" evidence="1">
    <location>
        <begin position="1"/>
        <end position="31"/>
    </location>
</feature>
<name>A0A0D3CYA5_BRAOL</name>
<dbReference type="HOGENOM" id="CLU_1763537_0_0_1"/>
<protein>
    <recommendedName>
        <fullName evidence="4">Myb/SANT-like domain-containing protein</fullName>
    </recommendedName>
</protein>